<evidence type="ECO:0000313" key="3">
    <source>
        <dbReference type="Proteomes" id="UP000823886"/>
    </source>
</evidence>
<feature type="transmembrane region" description="Helical" evidence="1">
    <location>
        <begin position="124"/>
        <end position="152"/>
    </location>
</feature>
<gene>
    <name evidence="2" type="ORF">H9753_07635</name>
</gene>
<organism evidence="2 3">
    <name type="scientific">Candidatus Blautia merdavium</name>
    <dbReference type="NCBI Taxonomy" id="2838494"/>
    <lineage>
        <taxon>Bacteria</taxon>
        <taxon>Bacillati</taxon>
        <taxon>Bacillota</taxon>
        <taxon>Clostridia</taxon>
        <taxon>Lachnospirales</taxon>
        <taxon>Lachnospiraceae</taxon>
        <taxon>Blautia</taxon>
    </lineage>
</organism>
<proteinExistence type="predicted"/>
<sequence length="158" mass="16962">MNSPQQEEEKKKAKEYEDYVKTKTPAHSLAKNMAAAFLCGGLICVLGQAIMNFCQHAGLDKETSGSWTSLLLVLLSVVLTGFNLYPKIAKWGGAGTLVPITGFANSVAAPAIEYQKEGQVFGIGCKIFTIAGPVILYGILTSAALGTIYYFLHLWGIV</sequence>
<dbReference type="PANTHER" id="PTHR38450">
    <property type="entry name" value="STAGE V SPORULATION PROTEIN AC-RELATED"/>
    <property type="match status" value="1"/>
</dbReference>
<keyword evidence="1" id="KW-0472">Membrane</keyword>
<reference evidence="2" key="1">
    <citation type="journal article" date="2021" name="PeerJ">
        <title>Extensive microbial diversity within the chicken gut microbiome revealed by metagenomics and culture.</title>
        <authorList>
            <person name="Gilroy R."/>
            <person name="Ravi A."/>
            <person name="Getino M."/>
            <person name="Pursley I."/>
            <person name="Horton D.L."/>
            <person name="Alikhan N.F."/>
            <person name="Baker D."/>
            <person name="Gharbi K."/>
            <person name="Hall N."/>
            <person name="Watson M."/>
            <person name="Adriaenssens E.M."/>
            <person name="Foster-Nyarko E."/>
            <person name="Jarju S."/>
            <person name="Secka A."/>
            <person name="Antonio M."/>
            <person name="Oren A."/>
            <person name="Chaudhuri R.R."/>
            <person name="La Ragione R."/>
            <person name="Hildebrand F."/>
            <person name="Pallen M.J."/>
        </authorList>
    </citation>
    <scope>NUCLEOTIDE SEQUENCE</scope>
    <source>
        <strain evidence="2">ChiBcec2-3848</strain>
    </source>
</reference>
<dbReference type="PANTHER" id="PTHR38450:SF1">
    <property type="entry name" value="STAGE V SPORULATION PROTEIN AC"/>
    <property type="match status" value="1"/>
</dbReference>
<keyword evidence="1" id="KW-0812">Transmembrane</keyword>
<keyword evidence="1" id="KW-1133">Transmembrane helix</keyword>
<evidence type="ECO:0000313" key="2">
    <source>
        <dbReference type="EMBL" id="HJC63473.1"/>
    </source>
</evidence>
<dbReference type="EMBL" id="DWVZ01000100">
    <property type="protein sequence ID" value="HJC63473.1"/>
    <property type="molecule type" value="Genomic_DNA"/>
</dbReference>
<protein>
    <submittedName>
        <fullName evidence="2">SpoVA/SpoVAEb family sporulation membrane protein</fullName>
    </submittedName>
</protein>
<dbReference type="Pfam" id="PF03862">
    <property type="entry name" value="SpoVAC_SpoVAEB"/>
    <property type="match status" value="1"/>
</dbReference>
<dbReference type="Proteomes" id="UP000823886">
    <property type="component" value="Unassembled WGS sequence"/>
</dbReference>
<evidence type="ECO:0000256" key="1">
    <source>
        <dbReference type="SAM" id="Phobius"/>
    </source>
</evidence>
<accession>A0A9D2PNE2</accession>
<dbReference type="AlphaFoldDB" id="A0A9D2PNE2"/>
<name>A0A9D2PNE2_9FIRM</name>
<reference evidence="2" key="2">
    <citation type="submission" date="2021-04" db="EMBL/GenBank/DDBJ databases">
        <authorList>
            <person name="Gilroy R."/>
        </authorList>
    </citation>
    <scope>NUCLEOTIDE SEQUENCE</scope>
    <source>
        <strain evidence="2">ChiBcec2-3848</strain>
    </source>
</reference>
<dbReference type="InterPro" id="IPR005562">
    <property type="entry name" value="SpoVA"/>
</dbReference>
<feature type="transmembrane region" description="Helical" evidence="1">
    <location>
        <begin position="66"/>
        <end position="85"/>
    </location>
</feature>
<comment type="caution">
    <text evidence="2">The sequence shown here is derived from an EMBL/GenBank/DDBJ whole genome shotgun (WGS) entry which is preliminary data.</text>
</comment>
<feature type="transmembrane region" description="Helical" evidence="1">
    <location>
        <begin position="33"/>
        <end position="54"/>
    </location>
</feature>
<feature type="transmembrane region" description="Helical" evidence="1">
    <location>
        <begin position="91"/>
        <end position="112"/>
    </location>
</feature>